<dbReference type="RefSeq" id="WP_377915149.1">
    <property type="nucleotide sequence ID" value="NZ_JBHRZT010000052.1"/>
</dbReference>
<organism evidence="1 2">
    <name type="scientific">Bacillus songklensis</name>
    <dbReference type="NCBI Taxonomy" id="1069116"/>
    <lineage>
        <taxon>Bacteria</taxon>
        <taxon>Bacillati</taxon>
        <taxon>Bacillota</taxon>
        <taxon>Bacilli</taxon>
        <taxon>Bacillales</taxon>
        <taxon>Bacillaceae</taxon>
        <taxon>Bacillus</taxon>
    </lineage>
</organism>
<protein>
    <recommendedName>
        <fullName evidence="3">WYL domain-containing protein</fullName>
    </recommendedName>
</protein>
<dbReference type="EMBL" id="JBHRZT010000052">
    <property type="protein sequence ID" value="MFC3884057.1"/>
    <property type="molecule type" value="Genomic_DNA"/>
</dbReference>
<accession>A0ABV8B1B6</accession>
<evidence type="ECO:0008006" key="3">
    <source>
        <dbReference type="Google" id="ProtNLM"/>
    </source>
</evidence>
<comment type="caution">
    <text evidence="1">The sequence shown here is derived from an EMBL/GenBank/DDBJ whole genome shotgun (WGS) entry which is preliminary data.</text>
</comment>
<proteinExistence type="predicted"/>
<name>A0ABV8B1B6_9BACI</name>
<gene>
    <name evidence="1" type="ORF">ACFOU2_11380</name>
</gene>
<evidence type="ECO:0000313" key="2">
    <source>
        <dbReference type="Proteomes" id="UP001595752"/>
    </source>
</evidence>
<reference evidence="2" key="1">
    <citation type="journal article" date="2019" name="Int. J. Syst. Evol. Microbiol.">
        <title>The Global Catalogue of Microorganisms (GCM) 10K type strain sequencing project: providing services to taxonomists for standard genome sequencing and annotation.</title>
        <authorList>
            <consortium name="The Broad Institute Genomics Platform"/>
            <consortium name="The Broad Institute Genome Sequencing Center for Infectious Disease"/>
            <person name="Wu L."/>
            <person name="Ma J."/>
        </authorList>
    </citation>
    <scope>NUCLEOTIDE SEQUENCE [LARGE SCALE GENOMIC DNA]</scope>
    <source>
        <strain evidence="2">CCUG 61889</strain>
    </source>
</reference>
<sequence length="73" mass="8406">MLPVLKRCIESTVPAEIIYLASNGQITQRTIIIQEIKDDTIKALCLLRNQQRVFRIENILAAKMTRKKQKKPA</sequence>
<keyword evidence="2" id="KW-1185">Reference proteome</keyword>
<dbReference type="Proteomes" id="UP001595752">
    <property type="component" value="Unassembled WGS sequence"/>
</dbReference>
<evidence type="ECO:0000313" key="1">
    <source>
        <dbReference type="EMBL" id="MFC3884057.1"/>
    </source>
</evidence>